<dbReference type="PATRIC" id="fig|1038922.3.peg.4138"/>
<dbReference type="HOGENOM" id="CLU_2957158_0_0_6"/>
<accession>J2Y7Q8</accession>
<reference evidence="1" key="1">
    <citation type="journal article" date="2012" name="PLoS Genet.">
        <title>Comparative Genomics of Plant-Associated Pseudomonas spp.: Insights into Diversity and Inheritance of Traits Involved in Multitrophic Interactions.</title>
        <authorList>
            <person name="Loper J.E."/>
            <person name="Hassan K.A."/>
            <person name="Mavrodi D.V."/>
            <person name="Davis E.W.II."/>
            <person name="Lim C.K."/>
            <person name="Shaffer B.T."/>
            <person name="Elbourne L.D."/>
            <person name="Stockwell V.O."/>
            <person name="Hartney S.L."/>
            <person name="Breakwell K."/>
            <person name="Henkels M.D."/>
            <person name="Tetu S.G."/>
            <person name="Rangel L.I."/>
            <person name="Kidarsa T.A."/>
            <person name="Wilson N.L."/>
            <person name="van de Mortel J.E."/>
            <person name="Song C."/>
            <person name="Blumhagen R."/>
            <person name="Radune D."/>
            <person name="Hostetler J.B."/>
            <person name="Brinkac L.M."/>
            <person name="Durkin A.S."/>
            <person name="Kluepfel D.A."/>
            <person name="Wechter W.P."/>
            <person name="Anderson A.J."/>
            <person name="Kim Y.C."/>
            <person name="Pierson L.S.III."/>
            <person name="Pierson E.A."/>
            <person name="Lindow S.E."/>
            <person name="Kobayashi D.Y."/>
            <person name="Raaijmakers J.M."/>
            <person name="Weller D.M."/>
            <person name="Thomashow L.S."/>
            <person name="Allen A.E."/>
            <person name="Paulsen I.T."/>
        </authorList>
    </citation>
    <scope>NUCLEOTIDE SEQUENCE [LARGE SCALE GENOMIC DNA]</scope>
    <source>
        <strain evidence="1">Q2-87</strain>
    </source>
</reference>
<name>J2Y7Q8_PSEFQ</name>
<organism evidence="1">
    <name type="scientific">Pseudomonas fluorescens (strain Q2-87)</name>
    <dbReference type="NCBI Taxonomy" id="1038922"/>
    <lineage>
        <taxon>Bacteria</taxon>
        <taxon>Pseudomonadati</taxon>
        <taxon>Pseudomonadota</taxon>
        <taxon>Gammaproteobacteria</taxon>
        <taxon>Pseudomonadales</taxon>
        <taxon>Pseudomonadaceae</taxon>
        <taxon>Pseudomonas</taxon>
    </lineage>
</organism>
<comment type="caution">
    <text evidence="1">The sequence shown here is derived from an EMBL/GenBank/DDBJ whole genome shotgun (WGS) entry which is preliminary data.</text>
</comment>
<dbReference type="EMBL" id="AGBM01000001">
    <property type="protein sequence ID" value="EJL03311.1"/>
    <property type="molecule type" value="Genomic_DNA"/>
</dbReference>
<proteinExistence type="predicted"/>
<dbReference type="AlphaFoldDB" id="J2Y7Q8"/>
<dbReference type="Proteomes" id="UP000007289">
    <property type="component" value="Chromosome"/>
</dbReference>
<sequence>MMNHRLASRRWSDCIQLYARFVSPFFCIFHRVPWFVYTARNLPTWSINRYWSSVSFGLA</sequence>
<gene>
    <name evidence="1" type="ORF">PflQ2_1384</name>
</gene>
<protein>
    <submittedName>
        <fullName evidence="1">Uncharacterized protein</fullName>
    </submittedName>
</protein>
<evidence type="ECO:0000313" key="1">
    <source>
        <dbReference type="EMBL" id="EJL03311.1"/>
    </source>
</evidence>